<feature type="domain" description="Nucleoside diphosphate kinase-like" evidence="12">
    <location>
        <begin position="23"/>
        <end position="160"/>
    </location>
</feature>
<dbReference type="PROSITE" id="PS51374">
    <property type="entry name" value="NDPK_LIKE"/>
    <property type="match status" value="1"/>
</dbReference>
<evidence type="ECO:0000256" key="10">
    <source>
        <dbReference type="ARBA" id="ARBA00022842"/>
    </source>
</evidence>
<comment type="cofactor">
    <cofactor evidence="1">
        <name>Mg(2+)</name>
        <dbReference type="ChEBI" id="CHEBI:18420"/>
    </cofactor>
</comment>
<dbReference type="InterPro" id="IPR001564">
    <property type="entry name" value="Nucleoside_diP_kinase"/>
</dbReference>
<keyword evidence="11" id="KW-0546">Nucleotide metabolism</keyword>
<dbReference type="Pfam" id="PF00334">
    <property type="entry name" value="NDK"/>
    <property type="match status" value="1"/>
</dbReference>
<gene>
    <name evidence="13" type="primary">ndk_25</name>
    <name evidence="13" type="ORF">SDC9_188354</name>
</gene>
<evidence type="ECO:0000259" key="12">
    <source>
        <dbReference type="SMART" id="SM00562"/>
    </source>
</evidence>
<dbReference type="InterPro" id="IPR023005">
    <property type="entry name" value="Nucleoside_diP_kinase_AS"/>
</dbReference>
<dbReference type="InterPro" id="IPR036850">
    <property type="entry name" value="NDK-like_dom_sf"/>
</dbReference>
<dbReference type="PROSITE" id="PS00469">
    <property type="entry name" value="NDPK"/>
    <property type="match status" value="1"/>
</dbReference>
<organism evidence="13">
    <name type="scientific">bioreactor metagenome</name>
    <dbReference type="NCBI Taxonomy" id="1076179"/>
    <lineage>
        <taxon>unclassified sequences</taxon>
        <taxon>metagenomes</taxon>
        <taxon>ecological metagenomes</taxon>
    </lineage>
</organism>
<name>A0A645HP33_9ZZZZ</name>
<dbReference type="GO" id="GO:0005524">
    <property type="term" value="F:ATP binding"/>
    <property type="evidence" value="ECO:0007669"/>
    <property type="project" value="UniProtKB-KW"/>
</dbReference>
<keyword evidence="5 13" id="KW-0808">Transferase</keyword>
<reference evidence="13" key="1">
    <citation type="submission" date="2019-08" db="EMBL/GenBank/DDBJ databases">
        <authorList>
            <person name="Kucharzyk K."/>
            <person name="Murdoch R.W."/>
            <person name="Higgins S."/>
            <person name="Loffler F."/>
        </authorList>
    </citation>
    <scope>NUCLEOTIDE SEQUENCE</scope>
</reference>
<dbReference type="GO" id="GO:0006228">
    <property type="term" value="P:UTP biosynthetic process"/>
    <property type="evidence" value="ECO:0007669"/>
    <property type="project" value="InterPro"/>
</dbReference>
<dbReference type="SUPFAM" id="SSF54919">
    <property type="entry name" value="Nucleoside diphosphate kinase, NDK"/>
    <property type="match status" value="1"/>
</dbReference>
<dbReference type="GO" id="GO:0006183">
    <property type="term" value="P:GTP biosynthetic process"/>
    <property type="evidence" value="ECO:0007669"/>
    <property type="project" value="InterPro"/>
</dbReference>
<evidence type="ECO:0000256" key="1">
    <source>
        <dbReference type="ARBA" id="ARBA00001946"/>
    </source>
</evidence>
<evidence type="ECO:0000256" key="5">
    <source>
        <dbReference type="ARBA" id="ARBA00022679"/>
    </source>
</evidence>
<evidence type="ECO:0000256" key="9">
    <source>
        <dbReference type="ARBA" id="ARBA00022840"/>
    </source>
</evidence>
<sequence>MERIKEKNSYSKVIFFLLLSDLMEKTLVILKPSAVQRSIVGEVVSRFEKKGLQIVGMKMVSLSDSILEEHYSHLKEKPFFKRIKESMQVSPVIVMVLEGLEAVEVVRMMTGPTNGRKAQPGTIRGDYSVSVQENIVHASDSPETAEAELKRFFSENEIFNYPSPAFVNLYANDEV</sequence>
<dbReference type="NCBIfam" id="NF001908">
    <property type="entry name" value="PRK00668.1"/>
    <property type="match status" value="1"/>
</dbReference>
<dbReference type="InterPro" id="IPR034907">
    <property type="entry name" value="NDK-like_dom"/>
</dbReference>
<keyword evidence="8 13" id="KW-0418">Kinase</keyword>
<dbReference type="GO" id="GO:0004550">
    <property type="term" value="F:nucleoside diphosphate kinase activity"/>
    <property type="evidence" value="ECO:0007669"/>
    <property type="project" value="UniProtKB-EC"/>
</dbReference>
<dbReference type="AlphaFoldDB" id="A0A645HP33"/>
<dbReference type="PRINTS" id="PR01243">
    <property type="entry name" value="NUCDPKINASE"/>
</dbReference>
<evidence type="ECO:0000256" key="3">
    <source>
        <dbReference type="ARBA" id="ARBA00012966"/>
    </source>
</evidence>
<keyword evidence="7" id="KW-0547">Nucleotide-binding</keyword>
<dbReference type="HAMAP" id="MF_00451">
    <property type="entry name" value="NDP_kinase"/>
    <property type="match status" value="1"/>
</dbReference>
<protein>
    <recommendedName>
        <fullName evidence="4">Nucleoside diphosphate kinase</fullName>
        <ecNumber evidence="3">2.7.4.6</ecNumber>
    </recommendedName>
</protein>
<dbReference type="EC" id="2.7.4.6" evidence="3"/>
<evidence type="ECO:0000256" key="4">
    <source>
        <dbReference type="ARBA" id="ARBA00017632"/>
    </source>
</evidence>
<keyword evidence="9" id="KW-0067">ATP-binding</keyword>
<evidence type="ECO:0000256" key="8">
    <source>
        <dbReference type="ARBA" id="ARBA00022777"/>
    </source>
</evidence>
<comment type="caution">
    <text evidence="13">The sequence shown here is derived from an EMBL/GenBank/DDBJ whole genome shotgun (WGS) entry which is preliminary data.</text>
</comment>
<evidence type="ECO:0000256" key="11">
    <source>
        <dbReference type="ARBA" id="ARBA00023080"/>
    </source>
</evidence>
<evidence type="ECO:0000313" key="13">
    <source>
        <dbReference type="EMBL" id="MPN40815.1"/>
    </source>
</evidence>
<evidence type="ECO:0000256" key="7">
    <source>
        <dbReference type="ARBA" id="ARBA00022741"/>
    </source>
</evidence>
<dbReference type="SMART" id="SM00562">
    <property type="entry name" value="NDK"/>
    <property type="match status" value="1"/>
</dbReference>
<evidence type="ECO:0000256" key="2">
    <source>
        <dbReference type="ARBA" id="ARBA00008142"/>
    </source>
</evidence>
<dbReference type="EMBL" id="VSSQ01097454">
    <property type="protein sequence ID" value="MPN40815.1"/>
    <property type="molecule type" value="Genomic_DNA"/>
</dbReference>
<dbReference type="PANTHER" id="PTHR11349">
    <property type="entry name" value="NUCLEOSIDE DIPHOSPHATE KINASE"/>
    <property type="match status" value="1"/>
</dbReference>
<proteinExistence type="inferred from homology"/>
<evidence type="ECO:0000256" key="6">
    <source>
        <dbReference type="ARBA" id="ARBA00022723"/>
    </source>
</evidence>
<dbReference type="Gene3D" id="3.30.70.141">
    <property type="entry name" value="Nucleoside diphosphate kinase-like domain"/>
    <property type="match status" value="1"/>
</dbReference>
<keyword evidence="10" id="KW-0460">Magnesium</keyword>
<dbReference type="FunFam" id="3.30.70.141:FF:000003">
    <property type="entry name" value="Nucleoside diphosphate kinase"/>
    <property type="match status" value="1"/>
</dbReference>
<keyword evidence="6" id="KW-0479">Metal-binding</keyword>
<dbReference type="GO" id="GO:0046872">
    <property type="term" value="F:metal ion binding"/>
    <property type="evidence" value="ECO:0007669"/>
    <property type="project" value="UniProtKB-KW"/>
</dbReference>
<accession>A0A645HP33</accession>
<dbReference type="GO" id="GO:0006241">
    <property type="term" value="P:CTP biosynthetic process"/>
    <property type="evidence" value="ECO:0007669"/>
    <property type="project" value="InterPro"/>
</dbReference>
<comment type="similarity">
    <text evidence="2">Belongs to the NDK family.</text>
</comment>
<dbReference type="CDD" id="cd04413">
    <property type="entry name" value="NDPk_I"/>
    <property type="match status" value="1"/>
</dbReference>